<keyword evidence="3" id="KW-1185">Reference proteome</keyword>
<proteinExistence type="predicted"/>
<keyword evidence="1" id="KW-1133">Transmembrane helix</keyword>
<organism evidence="2 3">
    <name type="scientific">Bradyrhizobium aeschynomenes</name>
    <dbReference type="NCBI Taxonomy" id="2734909"/>
    <lineage>
        <taxon>Bacteria</taxon>
        <taxon>Pseudomonadati</taxon>
        <taxon>Pseudomonadota</taxon>
        <taxon>Alphaproteobacteria</taxon>
        <taxon>Hyphomicrobiales</taxon>
        <taxon>Nitrobacteraceae</taxon>
        <taxon>Bradyrhizobium</taxon>
    </lineage>
</organism>
<dbReference type="RefSeq" id="WP_172109366.1">
    <property type="nucleotide sequence ID" value="NZ_JABFDM010000013.1"/>
</dbReference>
<dbReference type="EMBL" id="JABFDN010000001">
    <property type="protein sequence ID" value="NPU64308.1"/>
    <property type="molecule type" value="Genomic_DNA"/>
</dbReference>
<evidence type="ECO:0000313" key="3">
    <source>
        <dbReference type="Proteomes" id="UP000886476"/>
    </source>
</evidence>
<keyword evidence="1" id="KW-0812">Transmembrane</keyword>
<keyword evidence="1" id="KW-0472">Membrane</keyword>
<feature type="transmembrane region" description="Helical" evidence="1">
    <location>
        <begin position="6"/>
        <end position="25"/>
    </location>
</feature>
<gene>
    <name evidence="2" type="ORF">HL667_04795</name>
</gene>
<accession>A0ABX2C7S4</accession>
<evidence type="ECO:0000313" key="2">
    <source>
        <dbReference type="EMBL" id="NPU64308.1"/>
    </source>
</evidence>
<evidence type="ECO:0000256" key="1">
    <source>
        <dbReference type="SAM" id="Phobius"/>
    </source>
</evidence>
<protein>
    <submittedName>
        <fullName evidence="2">GlsB/YeaQ/YmgE family stress response membrane protein</fullName>
    </submittedName>
</protein>
<comment type="caution">
    <text evidence="2">The sequence shown here is derived from an EMBL/GenBank/DDBJ whole genome shotgun (WGS) entry which is preliminary data.</text>
</comment>
<feature type="transmembrane region" description="Helical" evidence="1">
    <location>
        <begin position="72"/>
        <end position="91"/>
    </location>
</feature>
<feature type="transmembrane region" description="Helical" evidence="1">
    <location>
        <begin position="32"/>
        <end position="52"/>
    </location>
</feature>
<dbReference type="Proteomes" id="UP000886476">
    <property type="component" value="Unassembled WGS sequence"/>
</dbReference>
<reference evidence="2" key="1">
    <citation type="submission" date="2020-05" db="EMBL/GenBank/DDBJ databases">
        <title>Nod-independent and nitrogen-fixing Bradyrhizobium aeschynomene sp. nov. isolated from nodules of Aeschynomene indica.</title>
        <authorList>
            <person name="Zhang Z."/>
        </authorList>
    </citation>
    <scope>NUCLEOTIDE SEQUENCE</scope>
    <source>
        <strain evidence="2">83012</strain>
    </source>
</reference>
<name>A0ABX2C7S4_9BRAD</name>
<sequence>MFTLVHAGTWLVVGLIGGGLAGILVKRRRSGFGLLTNIGLGCVGALIGGVLFNLFGLFPGMGSIVVSLRDVVAAFVGSLVLLAAIWLWGAAREPSPR</sequence>